<sequence>GLTRPDLRVNSPKRSTPLSMANFKNSRSRAVMVCWDMQESVRV</sequence>
<feature type="non-terminal residue" evidence="2">
    <location>
        <position position="1"/>
    </location>
</feature>
<protein>
    <submittedName>
        <fullName evidence="2">Uncharacterized protein</fullName>
    </submittedName>
</protein>
<proteinExistence type="predicted"/>
<evidence type="ECO:0000256" key="1">
    <source>
        <dbReference type="SAM" id="MobiDB-lite"/>
    </source>
</evidence>
<feature type="region of interest" description="Disordered" evidence="1">
    <location>
        <begin position="1"/>
        <end position="20"/>
    </location>
</feature>
<evidence type="ECO:0000313" key="2">
    <source>
        <dbReference type="EMBL" id="SVC57418.1"/>
    </source>
</evidence>
<dbReference type="AlphaFoldDB" id="A0A382NA60"/>
<reference evidence="2" key="1">
    <citation type="submission" date="2018-05" db="EMBL/GenBank/DDBJ databases">
        <authorList>
            <person name="Lanie J.A."/>
            <person name="Ng W.-L."/>
            <person name="Kazmierczak K.M."/>
            <person name="Andrzejewski T.M."/>
            <person name="Davidsen T.M."/>
            <person name="Wayne K.J."/>
            <person name="Tettelin H."/>
            <person name="Glass J.I."/>
            <person name="Rusch D."/>
            <person name="Podicherti R."/>
            <person name="Tsui H.-C.T."/>
            <person name="Winkler M.E."/>
        </authorList>
    </citation>
    <scope>NUCLEOTIDE SEQUENCE</scope>
</reference>
<feature type="non-terminal residue" evidence="2">
    <location>
        <position position="43"/>
    </location>
</feature>
<dbReference type="EMBL" id="UINC01098693">
    <property type="protein sequence ID" value="SVC57418.1"/>
    <property type="molecule type" value="Genomic_DNA"/>
</dbReference>
<accession>A0A382NA60</accession>
<name>A0A382NA60_9ZZZZ</name>
<gene>
    <name evidence="2" type="ORF">METZ01_LOCUS310272</name>
</gene>
<organism evidence="2">
    <name type="scientific">marine metagenome</name>
    <dbReference type="NCBI Taxonomy" id="408172"/>
    <lineage>
        <taxon>unclassified sequences</taxon>
        <taxon>metagenomes</taxon>
        <taxon>ecological metagenomes</taxon>
    </lineage>
</organism>